<gene>
    <name evidence="1" type="ORF">AN396_01530</name>
</gene>
<reference evidence="1" key="1">
    <citation type="submission" date="2016-08" db="EMBL/GenBank/DDBJ databases">
        <authorList>
            <person name="Ngugi D.K."/>
            <person name="Miyake S."/>
            <person name="Stingl U."/>
        </authorList>
    </citation>
    <scope>NUCLEOTIDE SEQUENCE</scope>
    <source>
        <strain evidence="1">SCG-B11WGA-EpuloA1</strain>
    </source>
</reference>
<sequence length="59" mass="7028">MMTYFKVFIIVILCIASFMSFMRNEIFVGFLYASCALALIFNMYYDNRNKKSKDDNFDL</sequence>
<accession>A0ACC8X9X5</accession>
<keyword evidence="2" id="KW-1185">Reference proteome</keyword>
<evidence type="ECO:0000313" key="1">
    <source>
        <dbReference type="EMBL" id="ONI38876.1"/>
    </source>
</evidence>
<evidence type="ECO:0000313" key="2">
    <source>
        <dbReference type="Proteomes" id="UP000188605"/>
    </source>
</evidence>
<comment type="caution">
    <text evidence="1">The sequence shown here is derived from an EMBL/GenBank/DDBJ whole genome shotgun (WGS) entry which is preliminary data.</text>
</comment>
<protein>
    <submittedName>
        <fullName evidence="1">Uncharacterized protein</fullName>
    </submittedName>
</protein>
<name>A0ACC8X9X5_9FIRM</name>
<organism evidence="1 2">
    <name type="scientific">Candidatus Epulonipiscium fishelsonii</name>
    <dbReference type="NCBI Taxonomy" id="77094"/>
    <lineage>
        <taxon>Bacteria</taxon>
        <taxon>Bacillati</taxon>
        <taxon>Bacillota</taxon>
        <taxon>Clostridia</taxon>
        <taxon>Lachnospirales</taxon>
        <taxon>Lachnospiraceae</taxon>
        <taxon>Candidatus Epulonipiscium</taxon>
    </lineage>
</organism>
<proteinExistence type="predicted"/>
<dbReference type="Proteomes" id="UP000188605">
    <property type="component" value="Unassembled WGS sequence"/>
</dbReference>
<dbReference type="EMBL" id="LJDB01000077">
    <property type="protein sequence ID" value="ONI38876.1"/>
    <property type="molecule type" value="Genomic_DNA"/>
</dbReference>